<feature type="region of interest" description="Disordered" evidence="1">
    <location>
        <begin position="511"/>
        <end position="530"/>
    </location>
</feature>
<sequence length="696" mass="78534">MKCESGDVSSILFACVLDLFVFVCREEKHLSGREQKAYRASREEFWNNLSSLKKSSYEVINLDCELIGEEEESVAKKLADLIRKKDFSSKYSGKWVGYDPIGRGSTVHLCSGGGGTETETGEEKQLKEPRGYLFVDFGKSENATMKGVQVAFQIYSLEGEEQPAADLAFRELKTFLEICTKHWNDEGEQQFIFRNAVVRDFVLNSATGHYFSVDEEGNRTLQPRSLFSCLTRMKYAKKKRLDFEKKLRNSSWRNRFNWSHKKDIARKKQEKKSLKGGGFKVKKPLSQTMQPDGKQKTSRKGIPKPRPSPTPSNRGVAAGREFRLRVRKSPGELCLEPARSPLASSPRNKTKIRGMRKEKGQEKENAKKKKKKDSASSAASQSGRKGSKAFATVLQISATSAGGGRKVKKENQIPPHGTPTSVKPQQPQKSPKNGKQQIRLPSSIGHHPTPESRHFKQQQQSPFFPIFRKPKATDGANSNTARWSSGRGGKGLQGLTPRGSERAFPAIFIKNKPPHAPAYGQGPHPPFMPPNRSRPMPPPSPFYLPPEDPLAADTPGPYGCPWGDPSADYYQMFEGNPMEETPQAEFVPPVEEWTWEGVTYRQPTPEQIEALKREIFVPAKDGPPQWIMNRPTYSRGIGSFLREVFPNDRDVYRSALEEAPFERFDQDMDSLEFMRENAFRKRAELASWEEGCWTSA</sequence>
<accession>A0A0G4F7P5</accession>
<gene>
    <name evidence="2" type="ORF">Cvel_15646</name>
</gene>
<feature type="region of interest" description="Disordered" evidence="1">
    <location>
        <begin position="262"/>
        <end position="499"/>
    </location>
</feature>
<proteinExistence type="predicted"/>
<evidence type="ECO:0000313" key="2">
    <source>
        <dbReference type="EMBL" id="CEM08703.1"/>
    </source>
</evidence>
<dbReference type="AlphaFoldDB" id="A0A0G4F7P5"/>
<dbReference type="VEuPathDB" id="CryptoDB:Cvel_15646"/>
<protein>
    <submittedName>
        <fullName evidence="2">Uncharacterized protein</fullName>
    </submittedName>
</protein>
<feature type="compositionally biased region" description="Polar residues" evidence="1">
    <location>
        <begin position="418"/>
        <end position="440"/>
    </location>
</feature>
<feature type="compositionally biased region" description="Basic and acidic residues" evidence="1">
    <location>
        <begin position="355"/>
        <end position="365"/>
    </location>
</feature>
<name>A0A0G4F7P5_9ALVE</name>
<feature type="compositionally biased region" description="Low complexity" evidence="1">
    <location>
        <begin position="375"/>
        <end position="384"/>
    </location>
</feature>
<evidence type="ECO:0000256" key="1">
    <source>
        <dbReference type="SAM" id="MobiDB-lite"/>
    </source>
</evidence>
<reference evidence="2" key="1">
    <citation type="submission" date="2014-11" db="EMBL/GenBank/DDBJ databases">
        <authorList>
            <person name="Otto D Thomas"/>
            <person name="Naeem Raeece"/>
        </authorList>
    </citation>
    <scope>NUCLEOTIDE SEQUENCE</scope>
</reference>
<organism evidence="2">
    <name type="scientific">Chromera velia CCMP2878</name>
    <dbReference type="NCBI Taxonomy" id="1169474"/>
    <lineage>
        <taxon>Eukaryota</taxon>
        <taxon>Sar</taxon>
        <taxon>Alveolata</taxon>
        <taxon>Colpodellida</taxon>
        <taxon>Chromeraceae</taxon>
        <taxon>Chromera</taxon>
    </lineage>
</organism>
<dbReference type="EMBL" id="CDMZ01000184">
    <property type="protein sequence ID" value="CEM08703.1"/>
    <property type="molecule type" value="Genomic_DNA"/>
</dbReference>